<proteinExistence type="predicted"/>
<reference evidence="2" key="2">
    <citation type="submission" date="2024-04" db="EMBL/GenBank/DDBJ databases">
        <authorList>
            <person name="Chen Y."/>
            <person name="Shah S."/>
            <person name="Dougan E. K."/>
            <person name="Thang M."/>
            <person name="Chan C."/>
        </authorList>
    </citation>
    <scope>NUCLEOTIDE SEQUENCE [LARGE SCALE GENOMIC DNA]</scope>
</reference>
<evidence type="ECO:0000313" key="2">
    <source>
        <dbReference type="EMBL" id="CAL1162555.1"/>
    </source>
</evidence>
<dbReference type="Proteomes" id="UP001152797">
    <property type="component" value="Unassembled WGS sequence"/>
</dbReference>
<accession>A0A9P1DGA3</accession>
<evidence type="ECO:0000313" key="3">
    <source>
        <dbReference type="EMBL" id="CAL4796492.1"/>
    </source>
</evidence>
<evidence type="ECO:0000313" key="4">
    <source>
        <dbReference type="Proteomes" id="UP001152797"/>
    </source>
</evidence>
<comment type="caution">
    <text evidence="1">The sequence shown here is derived from an EMBL/GenBank/DDBJ whole genome shotgun (WGS) entry which is preliminary data.</text>
</comment>
<name>A0A9P1DGA3_9DINO</name>
<keyword evidence="4" id="KW-1185">Reference proteome</keyword>
<dbReference type="AlphaFoldDB" id="A0A9P1DGA3"/>
<gene>
    <name evidence="1" type="ORF">C1SCF055_LOCUS34553</name>
</gene>
<organism evidence="1">
    <name type="scientific">Cladocopium goreaui</name>
    <dbReference type="NCBI Taxonomy" id="2562237"/>
    <lineage>
        <taxon>Eukaryota</taxon>
        <taxon>Sar</taxon>
        <taxon>Alveolata</taxon>
        <taxon>Dinophyceae</taxon>
        <taxon>Suessiales</taxon>
        <taxon>Symbiodiniaceae</taxon>
        <taxon>Cladocopium</taxon>
    </lineage>
</organism>
<evidence type="ECO:0000313" key="1">
    <source>
        <dbReference type="EMBL" id="CAI4009180.1"/>
    </source>
</evidence>
<reference evidence="1" key="1">
    <citation type="submission" date="2022-10" db="EMBL/GenBank/DDBJ databases">
        <authorList>
            <person name="Chen Y."/>
            <person name="Dougan E. K."/>
            <person name="Chan C."/>
            <person name="Rhodes N."/>
            <person name="Thang M."/>
        </authorList>
    </citation>
    <scope>NUCLEOTIDE SEQUENCE</scope>
</reference>
<dbReference type="EMBL" id="CAMXCT030004458">
    <property type="protein sequence ID" value="CAL4796492.1"/>
    <property type="molecule type" value="Genomic_DNA"/>
</dbReference>
<sequence length="96" mass="10555">MQAVEERGRKVLSHEVDELLAKHRLELFRCLELEVLPVLPSMPAHHVQVNPLPTPPTLARVSQADGEVKHAQTLSVLPIGSPLTGPRVELEIQSSS</sequence>
<dbReference type="EMBL" id="CAMXCT010004458">
    <property type="protein sequence ID" value="CAI4009180.1"/>
    <property type="molecule type" value="Genomic_DNA"/>
</dbReference>
<dbReference type="EMBL" id="CAMXCT020004458">
    <property type="protein sequence ID" value="CAL1162555.1"/>
    <property type="molecule type" value="Genomic_DNA"/>
</dbReference>
<protein>
    <submittedName>
        <fullName evidence="3">Efflux RND transporter periplasmic adaptor subunit</fullName>
    </submittedName>
</protein>